<protein>
    <submittedName>
        <fullName evidence="5">Helix-turn-helix domain-containing protein</fullName>
    </submittedName>
</protein>
<proteinExistence type="predicted"/>
<dbReference type="PANTHER" id="PTHR46796">
    <property type="entry name" value="HTH-TYPE TRANSCRIPTIONAL ACTIVATOR RHAS-RELATED"/>
    <property type="match status" value="1"/>
</dbReference>
<feature type="domain" description="HTH araC/xylS-type" evidence="4">
    <location>
        <begin position="229"/>
        <end position="327"/>
    </location>
</feature>
<accession>A0A9Q9LXE6</accession>
<evidence type="ECO:0000259" key="4">
    <source>
        <dbReference type="PROSITE" id="PS01124"/>
    </source>
</evidence>
<dbReference type="SMART" id="SM00342">
    <property type="entry name" value="HTH_ARAC"/>
    <property type="match status" value="1"/>
</dbReference>
<dbReference type="PROSITE" id="PS01124">
    <property type="entry name" value="HTH_ARAC_FAMILY_2"/>
    <property type="match status" value="1"/>
</dbReference>
<dbReference type="SUPFAM" id="SSF46689">
    <property type="entry name" value="Homeodomain-like"/>
    <property type="match status" value="2"/>
</dbReference>
<evidence type="ECO:0000313" key="6">
    <source>
        <dbReference type="Proteomes" id="UP001057991"/>
    </source>
</evidence>
<keyword evidence="2" id="KW-0238">DNA-binding</keyword>
<dbReference type="InterPro" id="IPR009057">
    <property type="entry name" value="Homeodomain-like_sf"/>
</dbReference>
<dbReference type="RefSeq" id="WP_259806081.1">
    <property type="nucleotide sequence ID" value="NZ_CP080776.1"/>
</dbReference>
<dbReference type="AlphaFoldDB" id="A0A9Q9LXE6"/>
<keyword evidence="3" id="KW-0804">Transcription</keyword>
<evidence type="ECO:0000256" key="2">
    <source>
        <dbReference type="ARBA" id="ARBA00023125"/>
    </source>
</evidence>
<evidence type="ECO:0000313" key="5">
    <source>
        <dbReference type="EMBL" id="UWP95477.1"/>
    </source>
</evidence>
<dbReference type="InterPro" id="IPR018060">
    <property type="entry name" value="HTH_AraC"/>
</dbReference>
<name>A0A9Q9LXE6_9RHOB</name>
<reference evidence="5" key="1">
    <citation type="submission" date="2021-08" db="EMBL/GenBank/DDBJ databases">
        <authorList>
            <person name="Nwanade C."/>
            <person name="Wang M."/>
            <person name="Masoudi A."/>
            <person name="Yu Z."/>
            <person name="Liu J."/>
        </authorList>
    </citation>
    <scope>NUCLEOTIDE SEQUENCE</scope>
    <source>
        <strain evidence="5">S056</strain>
    </source>
</reference>
<dbReference type="PANTHER" id="PTHR46796:SF6">
    <property type="entry name" value="ARAC SUBFAMILY"/>
    <property type="match status" value="1"/>
</dbReference>
<dbReference type="Proteomes" id="UP001057991">
    <property type="component" value="Chromosome"/>
</dbReference>
<dbReference type="Pfam" id="PF12833">
    <property type="entry name" value="HTH_18"/>
    <property type="match status" value="1"/>
</dbReference>
<dbReference type="GO" id="GO:0043565">
    <property type="term" value="F:sequence-specific DNA binding"/>
    <property type="evidence" value="ECO:0007669"/>
    <property type="project" value="InterPro"/>
</dbReference>
<gene>
    <name evidence="5" type="ORF">K3X48_00200</name>
</gene>
<dbReference type="InterPro" id="IPR029062">
    <property type="entry name" value="Class_I_gatase-like"/>
</dbReference>
<evidence type="ECO:0000256" key="3">
    <source>
        <dbReference type="ARBA" id="ARBA00023163"/>
    </source>
</evidence>
<evidence type="ECO:0000256" key="1">
    <source>
        <dbReference type="ARBA" id="ARBA00023015"/>
    </source>
</evidence>
<organism evidence="5 6">
    <name type="scientific">Aliiroseovarius crassostreae</name>
    <dbReference type="NCBI Taxonomy" id="154981"/>
    <lineage>
        <taxon>Bacteria</taxon>
        <taxon>Pseudomonadati</taxon>
        <taxon>Pseudomonadota</taxon>
        <taxon>Alphaproteobacteria</taxon>
        <taxon>Rhodobacterales</taxon>
        <taxon>Paracoccaceae</taxon>
        <taxon>Aliiroseovarius</taxon>
    </lineage>
</organism>
<sequence>MKHDLANLKPAQKVTTIGFLCLEGFPLEQLSVALNYLKSANQFEAGPLFQTRVVSFMGGEVESCCGLRVQTRKIESEPQPFQFLFVLGGVARSEDNKAALRRCLRMHLDGGAVVAVIDGAAVPVAKTGVLNGVAICMSQQVCAILEEDFSDITALGQTSHSEGRVWSADGGFALLNLLSDVVFRSSGQEVRAELDRRFLHFQRGAARRGASRIDPAYRGSALTGDGVVDKAIELIRQNLERPVLLTQIARDVGISLRQLERKFLGVTGLSPKAYYMAERLERADMLIRGTSLTMPEIALACGFGSYSSFSQRYRKNFGDTPMRRRASM</sequence>
<dbReference type="InterPro" id="IPR050204">
    <property type="entry name" value="AraC_XylS_family_regulators"/>
</dbReference>
<dbReference type="Gene3D" id="1.10.10.60">
    <property type="entry name" value="Homeodomain-like"/>
    <property type="match status" value="1"/>
</dbReference>
<dbReference type="GO" id="GO:0003700">
    <property type="term" value="F:DNA-binding transcription factor activity"/>
    <property type="evidence" value="ECO:0007669"/>
    <property type="project" value="InterPro"/>
</dbReference>
<dbReference type="EMBL" id="CP080776">
    <property type="protein sequence ID" value="UWP95477.1"/>
    <property type="molecule type" value="Genomic_DNA"/>
</dbReference>
<keyword evidence="1" id="KW-0805">Transcription regulation</keyword>
<dbReference type="SUPFAM" id="SSF52317">
    <property type="entry name" value="Class I glutamine amidotransferase-like"/>
    <property type="match status" value="1"/>
</dbReference>
<dbReference type="Gene3D" id="3.40.50.880">
    <property type="match status" value="1"/>
</dbReference>